<proteinExistence type="predicted"/>
<evidence type="ECO:0000313" key="5">
    <source>
        <dbReference type="Proteomes" id="UP000696184"/>
    </source>
</evidence>
<dbReference type="PANTHER" id="PTHR35191:SF1">
    <property type="entry name" value="PROPHAGE SIDE TAIL FIBER PROTEIN HOMOLOG STFQ-RELATED"/>
    <property type="match status" value="1"/>
</dbReference>
<sequence length="304" mass="33607">MQDKKPESISSKNEEVIVPTMDDVKKAIKEAIEEHIQTREHPYATLEDKGFVTLSNEVESDSEITVATSRAVKRAYDLANKANSSDKNYVPTSRKVNGKALSSDISLNASDVGAYNKRETDTYLANVTKLANTANQNANERLSKNQNGADIPNKAEFVKNLGLTMQDSGESSLPVGVPVPWPTTTPPKGWLICDGYWFDKAKYPKLALAYPSGRLPDLRGEFIRGLDTGRNVDYGRNVLSWQSDEFRTHSHGFTAIRNETGQSVWGDFFGTASNLGQKYYSVDNTGGAETRPRNVAFLYIVRAA</sequence>
<dbReference type="PANTHER" id="PTHR35191">
    <property type="entry name" value="PROPHAGE SIDE TAIL FIBER PROTEIN HOMOLOG STFQ-RELATED"/>
    <property type="match status" value="1"/>
</dbReference>
<comment type="subcellular location">
    <subcellularLocation>
        <location evidence="1">Virion</location>
    </subcellularLocation>
</comment>
<keyword evidence="5" id="KW-1185">Reference proteome</keyword>
<dbReference type="Gene3D" id="3.90.1340.10">
    <property type="entry name" value="Phage tail collar domain"/>
    <property type="match status" value="1"/>
</dbReference>
<dbReference type="InterPro" id="IPR037053">
    <property type="entry name" value="Phage_tail_collar_dom_sf"/>
</dbReference>
<evidence type="ECO:0000259" key="3">
    <source>
        <dbReference type="Pfam" id="PF07484"/>
    </source>
</evidence>
<dbReference type="Pfam" id="PF07484">
    <property type="entry name" value="Collar"/>
    <property type="match status" value="1"/>
</dbReference>
<dbReference type="InterPro" id="IPR005068">
    <property type="entry name" value="Phage_lambda_Stf-r2"/>
</dbReference>
<protein>
    <submittedName>
        <fullName evidence="4">Tail fiber protein</fullName>
    </submittedName>
</protein>
<reference evidence="4 5" key="1">
    <citation type="submission" date="2020-08" db="EMBL/GenBank/DDBJ databases">
        <title>Description of Xenorhabdus lircayensis sp. nov., the symbiotic bacterium associated with the entomopathogenic nematode Steirnernema unicornum.</title>
        <authorList>
            <person name="Castaneda-Alvarez C."/>
            <person name="Prodan S."/>
            <person name="Zamorano A."/>
            <person name="San-Blas E."/>
            <person name="Aballay E."/>
        </authorList>
    </citation>
    <scope>NUCLEOTIDE SEQUENCE [LARGE SCALE GENOMIC DNA]</scope>
    <source>
        <strain evidence="4 5">VLS</strain>
    </source>
</reference>
<feature type="domain" description="Phage tail collar" evidence="3">
    <location>
        <begin position="176"/>
        <end position="223"/>
    </location>
</feature>
<organism evidence="4 5">
    <name type="scientific">Xenorhabdus lircayensis</name>
    <dbReference type="NCBI Taxonomy" id="2763499"/>
    <lineage>
        <taxon>Bacteria</taxon>
        <taxon>Pseudomonadati</taxon>
        <taxon>Pseudomonadota</taxon>
        <taxon>Gammaproteobacteria</taxon>
        <taxon>Enterobacterales</taxon>
        <taxon>Morganellaceae</taxon>
        <taxon>Xenorhabdus</taxon>
    </lineage>
</organism>
<evidence type="ECO:0000256" key="1">
    <source>
        <dbReference type="ARBA" id="ARBA00004328"/>
    </source>
</evidence>
<gene>
    <name evidence="4" type="ORF">H8A87_02490</name>
</gene>
<dbReference type="InterPro" id="IPR011083">
    <property type="entry name" value="Phage_tail_collar_dom"/>
</dbReference>
<comment type="caution">
    <text evidence="4">The sequence shown here is derived from an EMBL/GenBank/DDBJ whole genome shotgun (WGS) entry which is preliminary data.</text>
</comment>
<dbReference type="Pfam" id="PF03406">
    <property type="entry name" value="Phage_fiber_2"/>
    <property type="match status" value="1"/>
</dbReference>
<name>A0ABS0U158_9GAMM</name>
<dbReference type="Proteomes" id="UP000696184">
    <property type="component" value="Unassembled WGS sequence"/>
</dbReference>
<dbReference type="EMBL" id="JACOII010000017">
    <property type="protein sequence ID" value="MBI6547623.1"/>
    <property type="molecule type" value="Genomic_DNA"/>
</dbReference>
<evidence type="ECO:0000256" key="2">
    <source>
        <dbReference type="ARBA" id="ARBA00022581"/>
    </source>
</evidence>
<dbReference type="InterPro" id="IPR051934">
    <property type="entry name" value="Phage_Tail_Fiber_Structural"/>
</dbReference>
<accession>A0ABS0U158</accession>
<keyword evidence="2" id="KW-0945">Host-virus interaction</keyword>
<evidence type="ECO:0000313" key="4">
    <source>
        <dbReference type="EMBL" id="MBI6547623.1"/>
    </source>
</evidence>
<dbReference type="RefSeq" id="WP_198688428.1">
    <property type="nucleotide sequence ID" value="NZ_CAWPUD010000013.1"/>
</dbReference>
<dbReference type="SUPFAM" id="SSF88874">
    <property type="entry name" value="Receptor-binding domain of short tail fibre protein gp12"/>
    <property type="match status" value="1"/>
</dbReference>